<gene>
    <name evidence="9" type="ORF">CBYS24578_00017828</name>
</gene>
<dbReference type="SMART" id="SM00066">
    <property type="entry name" value="GAL4"/>
    <property type="match status" value="1"/>
</dbReference>
<evidence type="ECO:0000256" key="4">
    <source>
        <dbReference type="ARBA" id="ARBA00023015"/>
    </source>
</evidence>
<dbReference type="GO" id="GO:0045944">
    <property type="term" value="P:positive regulation of transcription by RNA polymerase II"/>
    <property type="evidence" value="ECO:0007669"/>
    <property type="project" value="TreeGrafter"/>
</dbReference>
<dbReference type="PROSITE" id="PS50048">
    <property type="entry name" value="ZN2_CY6_FUNGAL_2"/>
    <property type="match status" value="1"/>
</dbReference>
<dbReference type="OrthoDB" id="9970124at2759"/>
<keyword evidence="3" id="KW-0862">Zinc</keyword>
<dbReference type="GO" id="GO:0005634">
    <property type="term" value="C:nucleus"/>
    <property type="evidence" value="ECO:0007669"/>
    <property type="project" value="UniProtKB-SubCell"/>
</dbReference>
<evidence type="ECO:0000256" key="3">
    <source>
        <dbReference type="ARBA" id="ARBA00022833"/>
    </source>
</evidence>
<dbReference type="CDD" id="cd00067">
    <property type="entry name" value="GAL4"/>
    <property type="match status" value="1"/>
</dbReference>
<evidence type="ECO:0000313" key="9">
    <source>
        <dbReference type="EMBL" id="CAG9986910.1"/>
    </source>
</evidence>
<accession>A0A9N9UCF4</accession>
<dbReference type="Proteomes" id="UP000754883">
    <property type="component" value="Unassembled WGS sequence"/>
</dbReference>
<keyword evidence="5" id="KW-0238">DNA-binding</keyword>
<evidence type="ECO:0000256" key="7">
    <source>
        <dbReference type="ARBA" id="ARBA00023242"/>
    </source>
</evidence>
<evidence type="ECO:0000256" key="5">
    <source>
        <dbReference type="ARBA" id="ARBA00023125"/>
    </source>
</evidence>
<dbReference type="PANTHER" id="PTHR47782">
    <property type="entry name" value="ZN(II)2CYS6 TRANSCRIPTION FACTOR (EUROFUNG)-RELATED"/>
    <property type="match status" value="1"/>
</dbReference>
<dbReference type="SUPFAM" id="SSF57701">
    <property type="entry name" value="Zn2/Cys6 DNA-binding domain"/>
    <property type="match status" value="1"/>
</dbReference>
<keyword evidence="10" id="KW-1185">Reference proteome</keyword>
<dbReference type="SMART" id="SM00906">
    <property type="entry name" value="Fungal_trans"/>
    <property type="match status" value="1"/>
</dbReference>
<dbReference type="Gene3D" id="4.10.240.10">
    <property type="entry name" value="Zn(2)-C6 fungal-type DNA-binding domain"/>
    <property type="match status" value="1"/>
</dbReference>
<evidence type="ECO:0000313" key="10">
    <source>
        <dbReference type="Proteomes" id="UP000754883"/>
    </source>
</evidence>
<keyword evidence="2" id="KW-0479">Metal-binding</keyword>
<evidence type="ECO:0000256" key="6">
    <source>
        <dbReference type="ARBA" id="ARBA00023163"/>
    </source>
</evidence>
<evidence type="ECO:0000259" key="8">
    <source>
        <dbReference type="PROSITE" id="PS50048"/>
    </source>
</evidence>
<comment type="subcellular location">
    <subcellularLocation>
        <location evidence="1">Nucleus</location>
    </subcellularLocation>
</comment>
<dbReference type="CDD" id="cd12148">
    <property type="entry name" value="fungal_TF_MHR"/>
    <property type="match status" value="1"/>
</dbReference>
<dbReference type="Pfam" id="PF04082">
    <property type="entry name" value="Fungal_trans"/>
    <property type="match status" value="1"/>
</dbReference>
<evidence type="ECO:0000256" key="2">
    <source>
        <dbReference type="ARBA" id="ARBA00022723"/>
    </source>
</evidence>
<dbReference type="InterPro" id="IPR001138">
    <property type="entry name" value="Zn2Cys6_DnaBD"/>
</dbReference>
<dbReference type="GO" id="GO:0000981">
    <property type="term" value="F:DNA-binding transcription factor activity, RNA polymerase II-specific"/>
    <property type="evidence" value="ECO:0007669"/>
    <property type="project" value="InterPro"/>
</dbReference>
<dbReference type="PROSITE" id="PS00463">
    <property type="entry name" value="ZN2_CY6_FUNGAL_1"/>
    <property type="match status" value="1"/>
</dbReference>
<feature type="domain" description="Zn(2)-C6 fungal-type" evidence="8">
    <location>
        <begin position="23"/>
        <end position="55"/>
    </location>
</feature>
<proteinExistence type="predicted"/>
<comment type="caution">
    <text evidence="9">The sequence shown here is derived from an EMBL/GenBank/DDBJ whole genome shotgun (WGS) entry which is preliminary data.</text>
</comment>
<dbReference type="EMBL" id="CABFNO020001406">
    <property type="protein sequence ID" value="CAG9986910.1"/>
    <property type="molecule type" value="Genomic_DNA"/>
</dbReference>
<reference evidence="9" key="1">
    <citation type="submission" date="2021-10" db="EMBL/GenBank/DDBJ databases">
        <authorList>
            <person name="Piombo E."/>
        </authorList>
    </citation>
    <scope>NUCLEOTIDE SEQUENCE</scope>
</reference>
<sequence length="635" mass="70411">MSEHLGNSNQGRAPLRISQVLSACSFCKSRKIRCDGVTPACGGCTKFGRPGTCSLSSGGTHQARDYPTYLQNRIQRLEKTLQRLQEDSADTQYSSSGLPGSRVIAQGDPYPPSTSVIDTLIADIGALPILASSYSSTGDGPTLSTILLGAASKTPLSLTQRASHVGPTWMPGRDVALKLAQHYVEQVYPRLPFFSIQGFWAQFNIVFPTSVSPFTSDGIAPQSHGERGTADIDQGNSYFTVLIVLAISSSSLSRSADSLISTQAQRLLNRALEYRESAVRPNTIVGVQALLFLIQYAMLNPSALDAWCLIGVGMRNCIDLGLHQDPQPPDSISPSLLETRRRLWWSMYSFDRSMSLSCGRSTEISDCVIGALLPSFRIESVATEADIQGYLQRYRALQLQSKIYDSLNRKPQRGTIPPSQIILALKAELDWWEKENIPTYGSKKLVESELSMGKMLLYRPCRIAPERSVEENMELWTASLGFVATYRQLVESNSIFYVQIASEKTYWAGLAILYSFWRLCFPSLSRGEVASRAAIVRQTDLWKAIQDVMFILRTLSERWEDGRILAKQFEKTSTFAIAVAESGRNGLSDTLEVPREIQTFGSYVSMTSIRASKESDGLIQRDLDLQKFVVEMVET</sequence>
<keyword evidence="6" id="KW-0804">Transcription</keyword>
<dbReference type="PANTHER" id="PTHR47782:SF2">
    <property type="entry name" value="TRANSCRIPTION FACTOR, PUTATIVE (AFU_ORTHOLOGUE AFUA_4G12570)-RELATED"/>
    <property type="match status" value="1"/>
</dbReference>
<dbReference type="InterPro" id="IPR052202">
    <property type="entry name" value="Yeast_MetPath_Reg"/>
</dbReference>
<dbReference type="GO" id="GO:0043565">
    <property type="term" value="F:sequence-specific DNA binding"/>
    <property type="evidence" value="ECO:0007669"/>
    <property type="project" value="TreeGrafter"/>
</dbReference>
<name>A0A9N9UCF4_9HYPO</name>
<dbReference type="InterPro" id="IPR036864">
    <property type="entry name" value="Zn2-C6_fun-type_DNA-bd_sf"/>
</dbReference>
<dbReference type="GO" id="GO:0006351">
    <property type="term" value="P:DNA-templated transcription"/>
    <property type="evidence" value="ECO:0007669"/>
    <property type="project" value="InterPro"/>
</dbReference>
<protein>
    <recommendedName>
        <fullName evidence="8">Zn(2)-C6 fungal-type domain-containing protein</fullName>
    </recommendedName>
</protein>
<keyword evidence="4" id="KW-0805">Transcription regulation</keyword>
<dbReference type="AlphaFoldDB" id="A0A9N9UCF4"/>
<dbReference type="Pfam" id="PF00172">
    <property type="entry name" value="Zn_clus"/>
    <property type="match status" value="1"/>
</dbReference>
<dbReference type="GO" id="GO:0008270">
    <property type="term" value="F:zinc ion binding"/>
    <property type="evidence" value="ECO:0007669"/>
    <property type="project" value="InterPro"/>
</dbReference>
<evidence type="ECO:0000256" key="1">
    <source>
        <dbReference type="ARBA" id="ARBA00004123"/>
    </source>
</evidence>
<keyword evidence="7" id="KW-0539">Nucleus</keyword>
<organism evidence="9 10">
    <name type="scientific">Clonostachys byssicola</name>
    <dbReference type="NCBI Taxonomy" id="160290"/>
    <lineage>
        <taxon>Eukaryota</taxon>
        <taxon>Fungi</taxon>
        <taxon>Dikarya</taxon>
        <taxon>Ascomycota</taxon>
        <taxon>Pezizomycotina</taxon>
        <taxon>Sordariomycetes</taxon>
        <taxon>Hypocreomycetidae</taxon>
        <taxon>Hypocreales</taxon>
        <taxon>Bionectriaceae</taxon>
        <taxon>Clonostachys</taxon>
    </lineage>
</organism>
<dbReference type="InterPro" id="IPR007219">
    <property type="entry name" value="XnlR_reg_dom"/>
</dbReference>